<evidence type="ECO:0000256" key="8">
    <source>
        <dbReference type="ARBA" id="ARBA00022759"/>
    </source>
</evidence>
<keyword evidence="6 11" id="KW-0540">Nuclease</keyword>
<dbReference type="FunFam" id="3.30.420.10:FF:000089">
    <property type="entry name" value="Ribonuclease H"/>
    <property type="match status" value="1"/>
</dbReference>
<dbReference type="InterPro" id="IPR022892">
    <property type="entry name" value="RNaseHI"/>
</dbReference>
<dbReference type="STRING" id="109232.RMONA_03245"/>
<evidence type="ECO:0000256" key="6">
    <source>
        <dbReference type="ARBA" id="ARBA00022722"/>
    </source>
</evidence>
<evidence type="ECO:0000256" key="7">
    <source>
        <dbReference type="ARBA" id="ARBA00022723"/>
    </source>
</evidence>
<dbReference type="KEGG" id="rmc:RMONA_03245"/>
<keyword evidence="11" id="KW-0963">Cytoplasm</keyword>
<dbReference type="HAMAP" id="MF_00042">
    <property type="entry name" value="RNase_H"/>
    <property type="match status" value="1"/>
</dbReference>
<evidence type="ECO:0000256" key="1">
    <source>
        <dbReference type="ARBA" id="ARBA00000077"/>
    </source>
</evidence>
<evidence type="ECO:0000313" key="13">
    <source>
        <dbReference type="EMBL" id="CEO17047.1"/>
    </source>
</evidence>
<dbReference type="InterPro" id="IPR036397">
    <property type="entry name" value="RNaseH_sf"/>
</dbReference>
<reference evidence="13 14" key="1">
    <citation type="submission" date="2015-01" db="EMBL/GenBank/DDBJ databases">
        <title>Draft genome sequence of Rickettsia monacensis strain IrR/Munich.</title>
        <authorList>
            <person name="Felsheim R.F."/>
            <person name="Johnson S.L."/>
            <person name="Kurtti T.J."/>
            <person name="Munderloh U.G."/>
        </authorList>
    </citation>
    <scope>NUCLEOTIDE SEQUENCE [LARGE SCALE GENOMIC DNA]</scope>
    <source>
        <strain evidence="13 14">IrR/Munich</strain>
    </source>
</reference>
<dbReference type="EC" id="3.1.26.4" evidence="5 11"/>
<evidence type="ECO:0000256" key="11">
    <source>
        <dbReference type="HAMAP-Rule" id="MF_00042"/>
    </source>
</evidence>
<gene>
    <name evidence="11 13" type="primary">rnhA</name>
    <name evidence="13" type="ORF">RMONA_03245</name>
</gene>
<dbReference type="GO" id="GO:0005737">
    <property type="term" value="C:cytoplasm"/>
    <property type="evidence" value="ECO:0007669"/>
    <property type="project" value="UniProtKB-SubCell"/>
</dbReference>
<feature type="binding site" evidence="11">
    <location>
        <position position="13"/>
    </location>
    <ligand>
        <name>Mg(2+)</name>
        <dbReference type="ChEBI" id="CHEBI:18420"/>
        <label>1</label>
    </ligand>
</feature>
<keyword evidence="10 11" id="KW-0460">Magnesium</keyword>
<dbReference type="CDD" id="cd09278">
    <property type="entry name" value="RNase_HI_prokaryote_like"/>
    <property type="match status" value="1"/>
</dbReference>
<name>A0A0B7IYN1_9RICK</name>
<organism evidence="13 14">
    <name type="scientific">Rickettsia monacensis</name>
    <dbReference type="NCBI Taxonomy" id="109232"/>
    <lineage>
        <taxon>Bacteria</taxon>
        <taxon>Pseudomonadati</taxon>
        <taxon>Pseudomonadota</taxon>
        <taxon>Alphaproteobacteria</taxon>
        <taxon>Rickettsiales</taxon>
        <taxon>Rickettsiaceae</taxon>
        <taxon>Rickettsieae</taxon>
        <taxon>Rickettsia</taxon>
        <taxon>spotted fever group</taxon>
    </lineage>
</organism>
<dbReference type="Gene3D" id="3.30.420.10">
    <property type="entry name" value="Ribonuclease H-like superfamily/Ribonuclease H"/>
    <property type="match status" value="1"/>
</dbReference>
<evidence type="ECO:0000256" key="3">
    <source>
        <dbReference type="ARBA" id="ARBA00005300"/>
    </source>
</evidence>
<comment type="function">
    <text evidence="2 11">Endonuclease that specifically degrades the RNA of RNA-DNA hybrids.</text>
</comment>
<dbReference type="PROSITE" id="PS50879">
    <property type="entry name" value="RNASE_H_1"/>
    <property type="match status" value="1"/>
</dbReference>
<dbReference type="PANTHER" id="PTHR10642">
    <property type="entry name" value="RIBONUCLEASE H1"/>
    <property type="match status" value="1"/>
</dbReference>
<evidence type="ECO:0000313" key="14">
    <source>
        <dbReference type="Proteomes" id="UP000018149"/>
    </source>
</evidence>
<accession>A0A0B7IYN1</accession>
<dbReference type="PANTHER" id="PTHR10642:SF26">
    <property type="entry name" value="RIBONUCLEASE H1"/>
    <property type="match status" value="1"/>
</dbReference>
<comment type="similarity">
    <text evidence="3 11">Belongs to the RNase H family.</text>
</comment>
<keyword evidence="8 11" id="KW-0255">Endonuclease</keyword>
<dbReference type="SUPFAM" id="SSF53098">
    <property type="entry name" value="Ribonuclease H-like"/>
    <property type="match status" value="1"/>
</dbReference>
<comment type="subcellular location">
    <subcellularLocation>
        <location evidence="11">Cytoplasm</location>
    </subcellularLocation>
</comment>
<dbReference type="NCBIfam" id="NF001236">
    <property type="entry name" value="PRK00203.1"/>
    <property type="match status" value="1"/>
</dbReference>
<feature type="binding site" evidence="11">
    <location>
        <position position="73"/>
    </location>
    <ligand>
        <name>Mg(2+)</name>
        <dbReference type="ChEBI" id="CHEBI:18420"/>
        <label>1</label>
    </ligand>
</feature>
<sequence length="155" mass="17425">MHIMDSKVVIYTDGACAGNPGPGGWGALLQFNDISKEIFGHELDTTNNRMEITAALEALRILKKSCNVEIYTDSKYLQQGITAWIHNWIKNNWCKSNNEPVKNADLWQKLYAELSKHTIIWKWVKGHANNSGNIAADKLAVQGRETAIEILKCRG</sequence>
<evidence type="ECO:0000256" key="5">
    <source>
        <dbReference type="ARBA" id="ARBA00012180"/>
    </source>
</evidence>
<keyword evidence="9 11" id="KW-0378">Hydrolase</keyword>
<feature type="binding site" evidence="11">
    <location>
        <position position="137"/>
    </location>
    <ligand>
        <name>Mg(2+)</name>
        <dbReference type="ChEBI" id="CHEBI:18420"/>
        <label>2</label>
    </ligand>
</feature>
<evidence type="ECO:0000256" key="10">
    <source>
        <dbReference type="ARBA" id="ARBA00022842"/>
    </source>
</evidence>
<dbReference type="RefSeq" id="WP_023507542.1">
    <property type="nucleotide sequence ID" value="NZ_LN794217.1"/>
</dbReference>
<dbReference type="GO" id="GO:0003676">
    <property type="term" value="F:nucleic acid binding"/>
    <property type="evidence" value="ECO:0007669"/>
    <property type="project" value="InterPro"/>
</dbReference>
<feature type="binding site" evidence="11">
    <location>
        <position position="51"/>
    </location>
    <ligand>
        <name>Mg(2+)</name>
        <dbReference type="ChEBI" id="CHEBI:18420"/>
        <label>1</label>
    </ligand>
</feature>
<dbReference type="Pfam" id="PF00075">
    <property type="entry name" value="RNase_H"/>
    <property type="match status" value="1"/>
</dbReference>
<evidence type="ECO:0000256" key="4">
    <source>
        <dbReference type="ARBA" id="ARBA00011245"/>
    </source>
</evidence>
<comment type="cofactor">
    <cofactor evidence="11">
        <name>Mg(2+)</name>
        <dbReference type="ChEBI" id="CHEBI:18420"/>
    </cofactor>
    <text evidence="11">Binds 1 Mg(2+) ion per subunit. May bind a second metal ion at a regulatory site, or after substrate binding.</text>
</comment>
<dbReference type="InterPro" id="IPR012337">
    <property type="entry name" value="RNaseH-like_sf"/>
</dbReference>
<dbReference type="InterPro" id="IPR050092">
    <property type="entry name" value="RNase_H"/>
</dbReference>
<proteinExistence type="inferred from homology"/>
<dbReference type="AlphaFoldDB" id="A0A0B7IYN1"/>
<dbReference type="HOGENOM" id="CLU_030894_6_0_5"/>
<dbReference type="EMBL" id="LN794217">
    <property type="protein sequence ID" value="CEO17047.1"/>
    <property type="molecule type" value="Genomic_DNA"/>
</dbReference>
<protein>
    <recommendedName>
        <fullName evidence="5 11">Ribonuclease H</fullName>
        <shortName evidence="11">RNase H</shortName>
        <ecNumber evidence="5 11">3.1.26.4</ecNumber>
    </recommendedName>
</protein>
<dbReference type="InterPro" id="IPR002156">
    <property type="entry name" value="RNaseH_domain"/>
</dbReference>
<evidence type="ECO:0000256" key="2">
    <source>
        <dbReference type="ARBA" id="ARBA00004065"/>
    </source>
</evidence>
<dbReference type="GO" id="GO:0000287">
    <property type="term" value="F:magnesium ion binding"/>
    <property type="evidence" value="ECO:0007669"/>
    <property type="project" value="UniProtKB-UniRule"/>
</dbReference>
<evidence type="ECO:0000256" key="9">
    <source>
        <dbReference type="ARBA" id="ARBA00022801"/>
    </source>
</evidence>
<keyword evidence="14" id="KW-1185">Reference proteome</keyword>
<feature type="binding site" evidence="11">
    <location>
        <position position="13"/>
    </location>
    <ligand>
        <name>Mg(2+)</name>
        <dbReference type="ChEBI" id="CHEBI:18420"/>
        <label>2</label>
    </ligand>
</feature>
<comment type="subunit">
    <text evidence="4 11">Monomer.</text>
</comment>
<dbReference type="Proteomes" id="UP000018149">
    <property type="component" value="Chromosome I"/>
</dbReference>
<comment type="catalytic activity">
    <reaction evidence="1 11">
        <text>Endonucleolytic cleavage to 5'-phosphomonoester.</text>
        <dbReference type="EC" id="3.1.26.4"/>
    </reaction>
</comment>
<dbReference type="GO" id="GO:0043137">
    <property type="term" value="P:DNA replication, removal of RNA primer"/>
    <property type="evidence" value="ECO:0007669"/>
    <property type="project" value="TreeGrafter"/>
</dbReference>
<feature type="domain" description="RNase H type-1" evidence="12">
    <location>
        <begin position="4"/>
        <end position="145"/>
    </location>
</feature>
<dbReference type="GO" id="GO:0004523">
    <property type="term" value="F:RNA-DNA hybrid ribonuclease activity"/>
    <property type="evidence" value="ECO:0007669"/>
    <property type="project" value="UniProtKB-UniRule"/>
</dbReference>
<keyword evidence="7 11" id="KW-0479">Metal-binding</keyword>
<reference evidence="14" key="2">
    <citation type="submission" date="2015-01" db="EMBL/GenBank/DDBJ databases">
        <authorList>
            <person name="Felsheim R."/>
        </authorList>
    </citation>
    <scope>NUCLEOTIDE SEQUENCE [LARGE SCALE GENOMIC DNA]</scope>
    <source>
        <strain evidence="14">IrR/Munich</strain>
    </source>
</reference>
<evidence type="ECO:0000259" key="12">
    <source>
        <dbReference type="PROSITE" id="PS50879"/>
    </source>
</evidence>